<evidence type="ECO:0000313" key="2">
    <source>
        <dbReference type="Proteomes" id="UP000249661"/>
    </source>
</evidence>
<dbReference type="EMBL" id="KZ824946">
    <property type="protein sequence ID" value="RAH71895.1"/>
    <property type="molecule type" value="Genomic_DNA"/>
</dbReference>
<keyword evidence="2" id="KW-1185">Reference proteome</keyword>
<name>A0ACD1HEJ5_9EURO</name>
<proteinExistence type="predicted"/>
<evidence type="ECO:0000313" key="1">
    <source>
        <dbReference type="EMBL" id="RAH71895.1"/>
    </source>
</evidence>
<organism evidence="1 2">
    <name type="scientific">Aspergillus aculeatinus CBS 121060</name>
    <dbReference type="NCBI Taxonomy" id="1448322"/>
    <lineage>
        <taxon>Eukaryota</taxon>
        <taxon>Fungi</taxon>
        <taxon>Dikarya</taxon>
        <taxon>Ascomycota</taxon>
        <taxon>Pezizomycotina</taxon>
        <taxon>Eurotiomycetes</taxon>
        <taxon>Eurotiomycetidae</taxon>
        <taxon>Eurotiales</taxon>
        <taxon>Aspergillaceae</taxon>
        <taxon>Aspergillus</taxon>
        <taxon>Aspergillus subgen. Circumdati</taxon>
    </lineage>
</organism>
<protein>
    <submittedName>
        <fullName evidence="1">FAD/NAD(P)-binding domain-containing protein</fullName>
    </submittedName>
</protein>
<accession>A0ACD1HEJ5</accession>
<reference evidence="1" key="1">
    <citation type="submission" date="2018-02" db="EMBL/GenBank/DDBJ databases">
        <title>The genomes of Aspergillus section Nigri reveals drivers in fungal speciation.</title>
        <authorList>
            <consortium name="DOE Joint Genome Institute"/>
            <person name="Vesth T.C."/>
            <person name="Nybo J."/>
            <person name="Theobald S."/>
            <person name="Brandl J."/>
            <person name="Frisvad J.C."/>
            <person name="Nielsen K.F."/>
            <person name="Lyhne E.K."/>
            <person name="Kogle M.E."/>
            <person name="Kuo A."/>
            <person name="Riley R."/>
            <person name="Clum A."/>
            <person name="Nolan M."/>
            <person name="Lipzen A."/>
            <person name="Salamov A."/>
            <person name="Henrissat B."/>
            <person name="Wiebenga A."/>
            <person name="De vries R.P."/>
            <person name="Grigoriev I.V."/>
            <person name="Mortensen U.H."/>
            <person name="Andersen M.R."/>
            <person name="Baker S.E."/>
        </authorList>
    </citation>
    <scope>NUCLEOTIDE SEQUENCE</scope>
    <source>
        <strain evidence="1">CBS 121060</strain>
    </source>
</reference>
<sequence length="724" mass="80266">MALTLTGVYNARQLQIVVINSVLVFLSLTSVLLRFWARKLQGLKPFLEDYLIVVALALSLGVNILLFQSLHAGVGEHVDSLTTATVQKYSLNLYMMQLFWNTCLPVIKLSIALFYQRIFPVRSMVIACRSIIVFLFAWYLAFQTTAIFQCTPIPHAWQKKTTQGGCIDFVPFVITLAATNLCTDLLLLALPTREIWKLQVAQGKKIGLSVIFTLGVMSAPHSPAKSALLFSWVSDTNEYICLPVSVLSRLYGSKISSQSATRTSREIDDARAHLLESSHRQPAMAIPPPPDGPVRIAIIGGGIAGLTLLLALLKHTSRDILQPHLYEAAPAFSEIGAGIAFGSNSLRAMGLIDPEMMATYNKHATVQPDEGARERKLWSSYRMGMDGQRRPTNTLKAGDHIHETRASVARSSVHRARFLEGMAELLPTGAQENHVSFGKRLVSLEENHDASVTARFADGTAATVDAVIGCDGIKSRVRQILLAGEAEAEPVFTGKYAYRGLIPMEEAVAALGEYTARNNHFHWGYDGHVLTFPIEKGQTMNVVAFRTKADGVWEHGAQWVLPGNKAHMLRDFAGWGPDVQAILSLMRNADIWAMFDHPPARTYYRDGRICIIGDAAHASTPHQGAGAGMAIEDVFVLSRLLKEVRDRRQLGRAFAAYDAVRRPRTQRLVRTSRDAGLLYECQKPGVEDDLDRIRQDLDERMHWIWDLDLEAHLAEALDVFHRGA</sequence>
<gene>
    <name evidence="1" type="ORF">BO66DRAFT_427504</name>
</gene>
<dbReference type="Proteomes" id="UP000249661">
    <property type="component" value="Unassembled WGS sequence"/>
</dbReference>